<dbReference type="GO" id="GO:0017000">
    <property type="term" value="P:antibiotic biosynthetic process"/>
    <property type="evidence" value="ECO:0007669"/>
    <property type="project" value="UniProtKB-ARBA"/>
</dbReference>
<evidence type="ECO:0000313" key="2">
    <source>
        <dbReference type="EMBL" id="TKT00604.1"/>
    </source>
</evidence>
<evidence type="ECO:0000313" key="3">
    <source>
        <dbReference type="Proteomes" id="UP000305929"/>
    </source>
</evidence>
<protein>
    <submittedName>
        <fullName evidence="2">Class I SAM-dependent methyltransferase</fullName>
    </submittedName>
</protein>
<keyword evidence="2" id="KW-0489">Methyltransferase</keyword>
<keyword evidence="2" id="KW-0808">Transferase</keyword>
<dbReference type="Proteomes" id="UP000305929">
    <property type="component" value="Unassembled WGS sequence"/>
</dbReference>
<dbReference type="PANTHER" id="PTHR43861">
    <property type="entry name" value="TRANS-ACONITATE 2-METHYLTRANSFERASE-RELATED"/>
    <property type="match status" value="1"/>
</dbReference>
<accession>A0A4U5WFK3</accession>
<dbReference type="AlphaFoldDB" id="A0A4U5WFK3"/>
<name>A0A4U5WFK3_STRLS</name>
<dbReference type="GO" id="GO:0008757">
    <property type="term" value="F:S-adenosylmethionine-dependent methyltransferase activity"/>
    <property type="evidence" value="ECO:0007669"/>
    <property type="project" value="InterPro"/>
</dbReference>
<proteinExistence type="predicted"/>
<organism evidence="2 3">
    <name type="scientific">Streptomyces lasalocidi</name>
    <name type="common">Streptomyces lasaliensis</name>
    <dbReference type="NCBI Taxonomy" id="324833"/>
    <lineage>
        <taxon>Bacteria</taxon>
        <taxon>Bacillati</taxon>
        <taxon>Actinomycetota</taxon>
        <taxon>Actinomycetes</taxon>
        <taxon>Kitasatosporales</taxon>
        <taxon>Streptomycetaceae</taxon>
        <taxon>Streptomyces</taxon>
    </lineage>
</organism>
<dbReference type="InterPro" id="IPR029063">
    <property type="entry name" value="SAM-dependent_MTases_sf"/>
</dbReference>
<evidence type="ECO:0000259" key="1">
    <source>
        <dbReference type="Pfam" id="PF08241"/>
    </source>
</evidence>
<feature type="domain" description="Methyltransferase type 11" evidence="1">
    <location>
        <begin position="45"/>
        <end position="138"/>
    </location>
</feature>
<gene>
    <name evidence="2" type="ORF">E4U91_11020</name>
</gene>
<dbReference type="RefSeq" id="WP_137306688.1">
    <property type="nucleotide sequence ID" value="NZ_SZNQ01000001.1"/>
</dbReference>
<dbReference type="InterPro" id="IPR013216">
    <property type="entry name" value="Methyltransf_11"/>
</dbReference>
<dbReference type="OrthoDB" id="9795634at2"/>
<sequence length="267" mass="27933">MTGGERRHDVWAAGDAYERYMGRWSRLVADVFLGRLAPAPGLSWIDVGCGTGALAHAAAARCAPRAVLGVDRSEGFVATAARAAAEGTRFVVADATALPVRGASHDVAVSGLALNFLPEPADAVRESVRAVRPGGLVAAYVWDYAGGMDVLRAFWAAAEEVDPDAAALDESRRFPLCRPGTLGALWTEAGLVDVSTRPVVVPTVFTGLDDLWTPFLAGQGPAPGYLAAAPPAVRDRVREALAARLPVAGDGSVTLRARAWAVEGRRP</sequence>
<keyword evidence="3" id="KW-1185">Reference proteome</keyword>
<reference evidence="2 3" key="1">
    <citation type="submission" date="2019-04" db="EMBL/GenBank/DDBJ databases">
        <title>Streptomyces lasaliensis sp. nov., an Actinomycete isolated from soil which produces the polyether antibiotic lasalocid.</title>
        <authorList>
            <person name="Erwin G."/>
            <person name="Haber C."/>
        </authorList>
    </citation>
    <scope>NUCLEOTIDE SEQUENCE [LARGE SCALE GENOMIC DNA]</scope>
    <source>
        <strain evidence="2 3">X-537</strain>
    </source>
</reference>
<dbReference type="GO" id="GO:0032259">
    <property type="term" value="P:methylation"/>
    <property type="evidence" value="ECO:0007669"/>
    <property type="project" value="UniProtKB-KW"/>
</dbReference>
<dbReference type="Pfam" id="PF08241">
    <property type="entry name" value="Methyltransf_11"/>
    <property type="match status" value="1"/>
</dbReference>
<dbReference type="SUPFAM" id="SSF53335">
    <property type="entry name" value="S-adenosyl-L-methionine-dependent methyltransferases"/>
    <property type="match status" value="1"/>
</dbReference>
<dbReference type="EMBL" id="SZNQ01000001">
    <property type="protein sequence ID" value="TKT00604.1"/>
    <property type="molecule type" value="Genomic_DNA"/>
</dbReference>
<dbReference type="Gene3D" id="3.40.50.150">
    <property type="entry name" value="Vaccinia Virus protein VP39"/>
    <property type="match status" value="1"/>
</dbReference>
<dbReference type="CDD" id="cd02440">
    <property type="entry name" value="AdoMet_MTases"/>
    <property type="match status" value="1"/>
</dbReference>
<comment type="caution">
    <text evidence="2">The sequence shown here is derived from an EMBL/GenBank/DDBJ whole genome shotgun (WGS) entry which is preliminary data.</text>
</comment>